<dbReference type="AlphaFoldDB" id="A0AB35YU33"/>
<reference evidence="2 5" key="1">
    <citation type="submission" date="2024-01" db="EMBL/GenBank/DDBJ databases">
        <title>Aequorivita flavus sp. nov., isolated from deep-sea sediment.</title>
        <authorList>
            <person name="Chen X."/>
        </authorList>
    </citation>
    <scope>NUCLEOTIDE SEQUENCE</scope>
    <source>
        <strain evidence="2">MCCC 1A16923</strain>
        <strain evidence="3 5">MCCC 1A16935</strain>
    </source>
</reference>
<evidence type="ECO:0000259" key="1">
    <source>
        <dbReference type="Pfam" id="PF03235"/>
    </source>
</evidence>
<comment type="caution">
    <text evidence="2">The sequence shown here is derived from an EMBL/GenBank/DDBJ whole genome shotgun (WGS) entry which is preliminary data.</text>
</comment>
<dbReference type="Pfam" id="PF03235">
    <property type="entry name" value="GmrSD_N"/>
    <property type="match status" value="1"/>
</dbReference>
<sequence length="751" mass="89147">MSNNLTSQKLTFRELISTHSIEIPIIQRDYAQGREGKEELRKSFLTALLEAVNGKSLELDFVYGSVKNNVLQPLDGQQRLTTLFLLHWFIAIKEHKLDNDLKNILTKFTYETRTSSKEFCIDLINKGIDYNELQETDYYDKEKTKPKYNELSKTIIDSSWFFLSWKRDPTIKSMLIMLDAIQQTFQDKTEIWGKLNNISFHYIELQNFGLSDDLYIKMNARGKPLTDFENFKAKFEQYIKKVIYKTNENGEDVLDNGEKIIIKDNWEKEIIKPQETFAHKIDTLWTDLFWNYRNKENVFDEQLLNFFRAMAVINYTLKANFKDDNFRNNLDALRGSQTISFNKYLELDCFDRDYYETLKSILNKISDKSGLKTFLSDTTYVNENETFNGAIKNNLGYAELLKLFALYQYLACENDIDKTNLQNWMRIVRNLVEAHRLYYDNANTFADSLLFFSKLFPHRSNIIEYFKDYANPEDKGFPKFIIEEEKLKAELITQSDDWKEAIVEIENHPYLNGQIGFLLDWCKDEEGMHNIDRFIEYSEKAKTVFSDEGLKHFDNFLFERALLATGDYLLSKGKNYSFLINNERDISWKRLLRDDNQKRIVLKLLFDKIEITTLTENLEQIVNAFSDVNDWRYYFIKYPEIISVCGSQKLARFNDNNEDDILLLGSTMTSGFHKEYYSYSLFVELSSRLSLDESLYKDQKSVDYWKYFDLNGRQIAFDSKTKKFVWTQNREWDNKQEFENRNMAILELTKM</sequence>
<gene>
    <name evidence="3" type="ORF">VZD24_14520</name>
    <name evidence="2" type="ORF">VZD85_14525</name>
</gene>
<name>A0AB35YU33_9FLAO</name>
<protein>
    <submittedName>
        <fullName evidence="2">DUF262 domain-containing protein</fullName>
    </submittedName>
</protein>
<dbReference type="Proteomes" id="UP001390963">
    <property type="component" value="Unassembled WGS sequence"/>
</dbReference>
<dbReference type="EMBL" id="JBANCF010000018">
    <property type="protein sequence ID" value="MEM0574736.1"/>
    <property type="molecule type" value="Genomic_DNA"/>
</dbReference>
<dbReference type="InterPro" id="IPR004919">
    <property type="entry name" value="GmrSD_N"/>
</dbReference>
<keyword evidence="5" id="KW-1185">Reference proteome</keyword>
<evidence type="ECO:0000313" key="2">
    <source>
        <dbReference type="EMBL" id="MEM0519574.1"/>
    </source>
</evidence>
<accession>A0AB35YU33</accession>
<evidence type="ECO:0000313" key="4">
    <source>
        <dbReference type="Proteomes" id="UP001388259"/>
    </source>
</evidence>
<evidence type="ECO:0000313" key="5">
    <source>
        <dbReference type="Proteomes" id="UP001390963"/>
    </source>
</evidence>
<dbReference type="Proteomes" id="UP001388259">
    <property type="component" value="Unassembled WGS sequence"/>
</dbReference>
<organism evidence="2 4">
    <name type="scientific">Aequorivita flava</name>
    <dbReference type="NCBI Taxonomy" id="3114371"/>
    <lineage>
        <taxon>Bacteria</taxon>
        <taxon>Pseudomonadati</taxon>
        <taxon>Bacteroidota</taxon>
        <taxon>Flavobacteriia</taxon>
        <taxon>Flavobacteriales</taxon>
        <taxon>Flavobacteriaceae</taxon>
        <taxon>Aequorivita</taxon>
    </lineage>
</organism>
<dbReference type="EMBL" id="JAZBJM010000016">
    <property type="protein sequence ID" value="MEM0519574.1"/>
    <property type="molecule type" value="Genomic_DNA"/>
</dbReference>
<feature type="domain" description="GmrSD restriction endonucleases N-terminal" evidence="1">
    <location>
        <begin position="14"/>
        <end position="235"/>
    </location>
</feature>
<proteinExistence type="predicted"/>
<evidence type="ECO:0000313" key="3">
    <source>
        <dbReference type="EMBL" id="MEM0574736.1"/>
    </source>
</evidence>
<dbReference type="RefSeq" id="WP_342688003.1">
    <property type="nucleotide sequence ID" value="NZ_JAZBJM010000016.1"/>
</dbReference>